<feature type="compositionally biased region" description="Polar residues" evidence="1">
    <location>
        <begin position="506"/>
        <end position="518"/>
    </location>
</feature>
<gene>
    <name evidence="3" type="ORF">I316_01078</name>
</gene>
<accession>A0A1B9H1M2</accession>
<feature type="compositionally biased region" description="Low complexity" evidence="1">
    <location>
        <begin position="449"/>
        <end position="465"/>
    </location>
</feature>
<feature type="compositionally biased region" description="Polar residues" evidence="1">
    <location>
        <begin position="152"/>
        <end position="165"/>
    </location>
</feature>
<reference evidence="3 4" key="1">
    <citation type="submission" date="2013-07" db="EMBL/GenBank/DDBJ databases">
        <title>The Genome Sequence of Cryptococcus heveanensis BCC8398.</title>
        <authorList>
            <consortium name="The Broad Institute Genome Sequencing Platform"/>
            <person name="Cuomo C."/>
            <person name="Litvintseva A."/>
            <person name="Chen Y."/>
            <person name="Heitman J."/>
            <person name="Sun S."/>
            <person name="Springer D."/>
            <person name="Dromer F."/>
            <person name="Young S.K."/>
            <person name="Zeng Q."/>
            <person name="Gargeya S."/>
            <person name="Fitzgerald M."/>
            <person name="Abouelleil A."/>
            <person name="Alvarado L."/>
            <person name="Berlin A.M."/>
            <person name="Chapman S.B."/>
            <person name="Dewar J."/>
            <person name="Goldberg J."/>
            <person name="Griggs A."/>
            <person name="Gujja S."/>
            <person name="Hansen M."/>
            <person name="Howarth C."/>
            <person name="Imamovic A."/>
            <person name="Larimer J."/>
            <person name="McCowan C."/>
            <person name="Murphy C."/>
            <person name="Pearson M."/>
            <person name="Priest M."/>
            <person name="Roberts A."/>
            <person name="Saif S."/>
            <person name="Shea T."/>
            <person name="Sykes S."/>
            <person name="Wortman J."/>
            <person name="Nusbaum C."/>
            <person name="Birren B."/>
        </authorList>
    </citation>
    <scope>NUCLEOTIDE SEQUENCE [LARGE SCALE GENOMIC DNA]</scope>
    <source>
        <strain evidence="3 4">BCC8398</strain>
    </source>
</reference>
<evidence type="ECO:0000313" key="4">
    <source>
        <dbReference type="Proteomes" id="UP000092666"/>
    </source>
</evidence>
<dbReference type="EMBL" id="KI669493">
    <property type="protein sequence ID" value="OCF37171.1"/>
    <property type="molecule type" value="Genomic_DNA"/>
</dbReference>
<feature type="region of interest" description="Disordered" evidence="1">
    <location>
        <begin position="247"/>
        <end position="371"/>
    </location>
</feature>
<feature type="domain" description="Transcription factor TFIIIC triple barrel" evidence="2">
    <location>
        <begin position="40"/>
        <end position="129"/>
    </location>
</feature>
<feature type="compositionally biased region" description="Acidic residues" evidence="1">
    <location>
        <begin position="534"/>
        <end position="545"/>
    </location>
</feature>
<feature type="compositionally biased region" description="Polar residues" evidence="1">
    <location>
        <begin position="352"/>
        <end position="361"/>
    </location>
</feature>
<dbReference type="Proteomes" id="UP000092666">
    <property type="component" value="Unassembled WGS sequence"/>
</dbReference>
<keyword evidence="4" id="KW-1185">Reference proteome</keyword>
<dbReference type="GO" id="GO:0006383">
    <property type="term" value="P:transcription by RNA polymerase III"/>
    <property type="evidence" value="ECO:0007669"/>
    <property type="project" value="InterPro"/>
</dbReference>
<feature type="compositionally biased region" description="Low complexity" evidence="1">
    <location>
        <begin position="133"/>
        <end position="146"/>
    </location>
</feature>
<organism evidence="3 4">
    <name type="scientific">Kwoniella heveanensis BCC8398</name>
    <dbReference type="NCBI Taxonomy" id="1296120"/>
    <lineage>
        <taxon>Eukaryota</taxon>
        <taxon>Fungi</taxon>
        <taxon>Dikarya</taxon>
        <taxon>Basidiomycota</taxon>
        <taxon>Agaricomycotina</taxon>
        <taxon>Tremellomycetes</taxon>
        <taxon>Tremellales</taxon>
        <taxon>Cryptococcaceae</taxon>
        <taxon>Kwoniella</taxon>
    </lineage>
</organism>
<feature type="compositionally biased region" description="Polar residues" evidence="1">
    <location>
        <begin position="252"/>
        <end position="273"/>
    </location>
</feature>
<dbReference type="FunFam" id="2.60.40.4370:FF:000005">
    <property type="entry name" value="Transcription factor tau subunit sfc7"/>
    <property type="match status" value="1"/>
</dbReference>
<evidence type="ECO:0000313" key="3">
    <source>
        <dbReference type="EMBL" id="OCF37171.1"/>
    </source>
</evidence>
<feature type="compositionally biased region" description="Basic and acidic residues" evidence="1">
    <location>
        <begin position="307"/>
        <end position="330"/>
    </location>
</feature>
<dbReference type="GO" id="GO:0000127">
    <property type="term" value="C:transcription factor TFIIIC complex"/>
    <property type="evidence" value="ECO:0007669"/>
    <property type="project" value="TreeGrafter"/>
</dbReference>
<reference evidence="4" key="2">
    <citation type="submission" date="2013-12" db="EMBL/GenBank/DDBJ databases">
        <title>Evolution of pathogenesis and genome organization in the Tremellales.</title>
        <authorList>
            <person name="Cuomo C."/>
            <person name="Litvintseva A."/>
            <person name="Heitman J."/>
            <person name="Chen Y."/>
            <person name="Sun S."/>
            <person name="Springer D."/>
            <person name="Dromer F."/>
            <person name="Young S."/>
            <person name="Zeng Q."/>
            <person name="Chapman S."/>
            <person name="Gujja S."/>
            <person name="Saif S."/>
            <person name="Birren B."/>
        </authorList>
    </citation>
    <scope>NUCLEOTIDE SEQUENCE [LARGE SCALE GENOMIC DNA]</scope>
    <source>
        <strain evidence="4">BCC8398</strain>
    </source>
</reference>
<evidence type="ECO:0000259" key="2">
    <source>
        <dbReference type="Pfam" id="PF10419"/>
    </source>
</evidence>
<dbReference type="InterPro" id="IPR019481">
    <property type="entry name" value="TFIIIC_triple_barrel"/>
</dbReference>
<dbReference type="PANTHER" id="PTHR21860">
    <property type="entry name" value="TRANSCRIPTION INITIATION FACTOR IIIC TFIIIC , POLYPEPTIDE 6-RELATED"/>
    <property type="match status" value="1"/>
</dbReference>
<dbReference type="Gene3D" id="2.60.40.4370">
    <property type="match status" value="1"/>
</dbReference>
<feature type="compositionally biased region" description="Basic and acidic residues" evidence="1">
    <location>
        <begin position="490"/>
        <end position="502"/>
    </location>
</feature>
<dbReference type="AlphaFoldDB" id="A0A1B9H1M2"/>
<dbReference type="OrthoDB" id="1877767at2759"/>
<proteinExistence type="predicted"/>
<dbReference type="InterPro" id="IPR042771">
    <property type="entry name" value="GTF3C6-like"/>
</dbReference>
<evidence type="ECO:0000256" key="1">
    <source>
        <dbReference type="SAM" id="MobiDB-lite"/>
    </source>
</evidence>
<feature type="region of interest" description="Disordered" evidence="1">
    <location>
        <begin position="432"/>
        <end position="556"/>
    </location>
</feature>
<dbReference type="Pfam" id="PF10419">
    <property type="entry name" value="TFIIIC_sub6"/>
    <property type="match status" value="1"/>
</dbReference>
<sequence>MLQSADDAQRYADEGLTLFGEGWECVPSFDDLDEGEYEDEEEELYVTMDLGTTLDAKALQNETQYQLIGLDTPLPFLKIGNQIFQGEVSPLIGDEVILGLVRNHDNPQKPSHPPLHSTNKRLTFRAITLQPRTQPGQSQAQTQAQPRDSVLQPLSSVPPTTTMTKPNELMHNRSGIQDGASQDATAAVASMSAPVFEGSAEPAAVAVPASATTTAGNAGIPDDLDGQADVFISSSGVAGVSTATTGVGAATPTHTETSSANAVAGPSTQSSHQPFLAPLDQTPASASALELTPAPTGDASASTKNRISGESRVDTFQEEGKGKGKAKDQGPEIDVTAYTNPEGGEEPKSNKKGTATTQSQPGKPKRKWTRTQRVVVNDREELERLDLDSMKPHQSIEIGPGALESLGLPPSVPGLGVSLNKRELVKLLSGLPERGVGSRGGKGAKARAKQSTAGAAAAMKTAIATSQSAAGRQEDEEGGGPSASTAVIDGQDRSVAPEDQDHNILGQMTTGSAINTGGVTHPPAGAEEQKQDEDVQMIDVEDDPPWQEINDGDVPR</sequence>
<dbReference type="STRING" id="1296120.A0A1B9H1M2"/>
<name>A0A1B9H1M2_9TREE</name>
<protein>
    <recommendedName>
        <fullName evidence="2">Transcription factor TFIIIC triple barrel domain-containing protein</fullName>
    </recommendedName>
</protein>
<feature type="region of interest" description="Disordered" evidence="1">
    <location>
        <begin position="132"/>
        <end position="181"/>
    </location>
</feature>
<dbReference type="PANTHER" id="PTHR21860:SF2">
    <property type="entry name" value="GENERAL TRANSCRIPTION FACTOR 3C POLYPEPTIDE 6"/>
    <property type="match status" value="1"/>
</dbReference>